<dbReference type="Proteomes" id="UP001185092">
    <property type="component" value="Unassembled WGS sequence"/>
</dbReference>
<protein>
    <submittedName>
        <fullName evidence="2">Uncharacterized protein</fullName>
    </submittedName>
</protein>
<dbReference type="EMBL" id="JAVDQD010000001">
    <property type="protein sequence ID" value="MDR6237359.1"/>
    <property type="molecule type" value="Genomic_DNA"/>
</dbReference>
<name>A0AAE3XJQ6_9BACT</name>
<evidence type="ECO:0000313" key="2">
    <source>
        <dbReference type="EMBL" id="MDR6237359.1"/>
    </source>
</evidence>
<dbReference type="RefSeq" id="WP_309936818.1">
    <property type="nucleotide sequence ID" value="NZ_AP025305.1"/>
</dbReference>
<organism evidence="2 3">
    <name type="scientific">Aureibacter tunicatorum</name>
    <dbReference type="NCBI Taxonomy" id="866807"/>
    <lineage>
        <taxon>Bacteria</taxon>
        <taxon>Pseudomonadati</taxon>
        <taxon>Bacteroidota</taxon>
        <taxon>Cytophagia</taxon>
        <taxon>Cytophagales</taxon>
        <taxon>Persicobacteraceae</taxon>
        <taxon>Aureibacter</taxon>
    </lineage>
</organism>
<evidence type="ECO:0000256" key="1">
    <source>
        <dbReference type="SAM" id="Coils"/>
    </source>
</evidence>
<reference evidence="2" key="1">
    <citation type="submission" date="2023-07" db="EMBL/GenBank/DDBJ databases">
        <title>Genomic Encyclopedia of Type Strains, Phase IV (KMG-IV): sequencing the most valuable type-strain genomes for metagenomic binning, comparative biology and taxonomic classification.</title>
        <authorList>
            <person name="Goeker M."/>
        </authorList>
    </citation>
    <scope>NUCLEOTIDE SEQUENCE</scope>
    <source>
        <strain evidence="2">DSM 26174</strain>
    </source>
</reference>
<evidence type="ECO:0000313" key="3">
    <source>
        <dbReference type="Proteomes" id="UP001185092"/>
    </source>
</evidence>
<comment type="caution">
    <text evidence="2">The sequence shown here is derived from an EMBL/GenBank/DDBJ whole genome shotgun (WGS) entry which is preliminary data.</text>
</comment>
<proteinExistence type="predicted"/>
<keyword evidence="1" id="KW-0175">Coiled coil</keyword>
<gene>
    <name evidence="2" type="ORF">HNQ88_000335</name>
</gene>
<sequence>MPEFAEREKKKEDRRAAWEGPVVKESGFVEPRKAPPLVADGTIYLSKQDRAFFFKAVSGQGIYGQMDRLGISDIDSFIAATSYQGYDSETGKITDGYAQTRYIYKGEAISLSREFVDSKPIIQQFPYLDGPFVQPKAYTPGTGVEEHIKLNEEILRRQRAENKANALLSNQNNVTEEEDEKLRYDYQEVNRLVTKHLVDNNERTGSFDIQITLDLGFSKVLYLFLKLGAGAGLAVGDARGFSSYTKMFIGAEGGVDAGVFKTGVEYTHEWKSSDSYNSLDQYLSFLHYKVWDTLYSMDLADESEVEKFRNSNAEHLDKGYVKNNVQTDNLSFHIGFDAEEYGKATGMNSSVPDITFSAGSSESTYTREKSDEADRHKLDDNDLVRHLDMSFSELDEHQEKVGKYKKVNSIDRSKDIETDTWVKLAIGGLGELALSYQTVGNNSNNDNNGEYINLSFSLDSKYATYGFVSLFVKSIFVDPEMVSSIGQFAAGLNHFTGGGKIVAGQIATVLGNIVKKVFPSFQNGLVSFLKKLKASEALSTNSSSSLDVNAEWNFVNDGGYKLQYARLNSGFETSEEAQIQHPTGLTGKVGLEVGGQMSEGEYWATDTLTYVSTIYNACMGESESDEEKEMKVLAYDANLPEKYWEARIKGRDYHKIADGVGWNSMRAKHMGELKTLCFNFFDPIFDPKNRNAKSWTDIDLVTVNNDFMVQFFAREPNLIFKKDLLESDKSQIKKSGMWLRKYFQNLLVPYSKGLIKSEAEVNDTQKVAIGSDPILISDFEKHVLFNLYIKREEYSFEYWNKS</sequence>
<accession>A0AAE3XJQ6</accession>
<feature type="coiled-coil region" evidence="1">
    <location>
        <begin position="150"/>
        <end position="177"/>
    </location>
</feature>
<keyword evidence="3" id="KW-1185">Reference proteome</keyword>
<dbReference type="AlphaFoldDB" id="A0AAE3XJQ6"/>